<name>A0ABQ4ZK57_9ASTR</name>
<organism evidence="2 3">
    <name type="scientific">Tanacetum coccineum</name>
    <dbReference type="NCBI Taxonomy" id="301880"/>
    <lineage>
        <taxon>Eukaryota</taxon>
        <taxon>Viridiplantae</taxon>
        <taxon>Streptophyta</taxon>
        <taxon>Embryophyta</taxon>
        <taxon>Tracheophyta</taxon>
        <taxon>Spermatophyta</taxon>
        <taxon>Magnoliopsida</taxon>
        <taxon>eudicotyledons</taxon>
        <taxon>Gunneridae</taxon>
        <taxon>Pentapetalae</taxon>
        <taxon>asterids</taxon>
        <taxon>campanulids</taxon>
        <taxon>Asterales</taxon>
        <taxon>Asteraceae</taxon>
        <taxon>Asteroideae</taxon>
        <taxon>Anthemideae</taxon>
        <taxon>Anthemidinae</taxon>
        <taxon>Tanacetum</taxon>
    </lineage>
</organism>
<dbReference type="PANTHER" id="PTHR31672">
    <property type="entry name" value="BNACNNG10540D PROTEIN"/>
    <property type="match status" value="1"/>
</dbReference>
<dbReference type="Proteomes" id="UP001151760">
    <property type="component" value="Unassembled WGS sequence"/>
</dbReference>
<dbReference type="NCBIfam" id="TIGR01640">
    <property type="entry name" value="F_box_assoc_1"/>
    <property type="match status" value="1"/>
</dbReference>
<dbReference type="PROSITE" id="PS50181">
    <property type="entry name" value="FBOX"/>
    <property type="match status" value="1"/>
</dbReference>
<dbReference type="Pfam" id="PF00646">
    <property type="entry name" value="F-box"/>
    <property type="match status" value="1"/>
</dbReference>
<evidence type="ECO:0000313" key="2">
    <source>
        <dbReference type="EMBL" id="GJS89322.1"/>
    </source>
</evidence>
<dbReference type="CDD" id="cd22157">
    <property type="entry name" value="F-box_AtFBW1-like"/>
    <property type="match status" value="1"/>
</dbReference>
<accession>A0ABQ4ZK57</accession>
<dbReference type="Pfam" id="PF08268">
    <property type="entry name" value="FBA_3"/>
    <property type="match status" value="1"/>
</dbReference>
<comment type="caution">
    <text evidence="2">The sequence shown here is derived from an EMBL/GenBank/DDBJ whole genome shotgun (WGS) entry which is preliminary data.</text>
</comment>
<feature type="domain" description="F-box" evidence="1">
    <location>
        <begin position="25"/>
        <end position="76"/>
    </location>
</feature>
<gene>
    <name evidence="2" type="ORF">Tco_0771958</name>
</gene>
<reference evidence="2" key="1">
    <citation type="journal article" date="2022" name="Int. J. Mol. Sci.">
        <title>Draft Genome of Tanacetum Coccineum: Genomic Comparison of Closely Related Tanacetum-Family Plants.</title>
        <authorList>
            <person name="Yamashiro T."/>
            <person name="Shiraishi A."/>
            <person name="Nakayama K."/>
            <person name="Satake H."/>
        </authorList>
    </citation>
    <scope>NUCLEOTIDE SEQUENCE</scope>
</reference>
<reference evidence="2" key="2">
    <citation type="submission" date="2022-01" db="EMBL/GenBank/DDBJ databases">
        <authorList>
            <person name="Yamashiro T."/>
            <person name="Shiraishi A."/>
            <person name="Satake H."/>
            <person name="Nakayama K."/>
        </authorList>
    </citation>
    <scope>NUCLEOTIDE SEQUENCE</scope>
</reference>
<dbReference type="InterPro" id="IPR001810">
    <property type="entry name" value="F-box_dom"/>
</dbReference>
<dbReference type="EMBL" id="BQNB010011341">
    <property type="protein sequence ID" value="GJS89322.1"/>
    <property type="molecule type" value="Genomic_DNA"/>
</dbReference>
<evidence type="ECO:0000313" key="3">
    <source>
        <dbReference type="Proteomes" id="UP001151760"/>
    </source>
</evidence>
<proteinExistence type="predicted"/>
<dbReference type="PANTHER" id="PTHR31672:SF13">
    <property type="entry name" value="F-BOX PROTEIN CPR30-LIKE"/>
    <property type="match status" value="1"/>
</dbReference>
<sequence>MEEANVVLSNNGDYVDESGTIEMEEMVNFNMPDDIIRNILARLPTKPLLQSRCVSTHWNRLITDPYFIKSKLRRKILLVSPDFHAIEDNGPLGDDVVELRHPNFECHVAYYTYRDISILGTFDGIVVFVVNHYNVVDKLLSFTSHILFYNPFTGSSEMLPDPYSPFYDNEHIYGFGYGATKDELKIVRFRDFTETPLYNWNTCDVFNLKERSWSSSSEIVIKRAYFLDHVGAFVNGFLYWFAVSKIVALDVKEMVISEIRLPVTCINTKTHLGTLHGRLSMITYTKNPFEFNMWIMKMTEQGVKNSWSETRLLTLDLEVRSYTGLEVISLMDC</sequence>
<dbReference type="InterPro" id="IPR017451">
    <property type="entry name" value="F-box-assoc_interact_dom"/>
</dbReference>
<dbReference type="Gene3D" id="1.20.1280.50">
    <property type="match status" value="1"/>
</dbReference>
<dbReference type="SMART" id="SM00256">
    <property type="entry name" value="FBOX"/>
    <property type="match status" value="1"/>
</dbReference>
<protein>
    <submittedName>
        <fullName evidence="2">F-box domain containing protein</fullName>
    </submittedName>
</protein>
<dbReference type="InterPro" id="IPR036047">
    <property type="entry name" value="F-box-like_dom_sf"/>
</dbReference>
<evidence type="ECO:0000259" key="1">
    <source>
        <dbReference type="PROSITE" id="PS50181"/>
    </source>
</evidence>
<dbReference type="SUPFAM" id="SSF81383">
    <property type="entry name" value="F-box domain"/>
    <property type="match status" value="1"/>
</dbReference>
<dbReference type="InterPro" id="IPR050796">
    <property type="entry name" value="SCF_F-box_component"/>
</dbReference>
<dbReference type="InterPro" id="IPR013187">
    <property type="entry name" value="F-box-assoc_dom_typ3"/>
</dbReference>
<keyword evidence="3" id="KW-1185">Reference proteome</keyword>